<dbReference type="InterPro" id="IPR050471">
    <property type="entry name" value="AB_hydrolase"/>
</dbReference>
<dbReference type="Pfam" id="PF00561">
    <property type="entry name" value="Abhydrolase_1"/>
    <property type="match status" value="1"/>
</dbReference>
<dbReference type="PRINTS" id="PR00111">
    <property type="entry name" value="ABHYDROLASE"/>
</dbReference>
<dbReference type="PANTHER" id="PTHR43433">
    <property type="entry name" value="HYDROLASE, ALPHA/BETA FOLD FAMILY PROTEIN"/>
    <property type="match status" value="1"/>
</dbReference>
<dbReference type="InterPro" id="IPR026968">
    <property type="entry name" value="PcaD/CatD"/>
</dbReference>
<dbReference type="AlphaFoldDB" id="A0A1G6PLE4"/>
<sequence length="261" mass="28939">MTFFQHQDLEIHYETFGDPKQPSLVFSNSLGTNYGMWQKQINALKKSFYLICYDTRGHGHSSAPDGAYQLSQLGEDVIALLNHLGIRKAFFCGISMGGLIGQWLAIHYPERFEKILIANTAAKIGTASAWHERANLVRQQGLKPIADSAASRWFTPEFIENHCNLVSTLCNDLAIASAAGYANCCEALAQADLRTDIENITLPVIIIAGQLDPVTTVEDAQFMHQCIAQSQLFELDASHISNIEQADQFNDIIMSAFQAQQ</sequence>
<organism evidence="3 4">
    <name type="scientific">Acinetobacter marinus</name>
    <dbReference type="NCBI Taxonomy" id="281375"/>
    <lineage>
        <taxon>Bacteria</taxon>
        <taxon>Pseudomonadati</taxon>
        <taxon>Pseudomonadota</taxon>
        <taxon>Gammaproteobacteria</taxon>
        <taxon>Moraxellales</taxon>
        <taxon>Moraxellaceae</taxon>
        <taxon>Acinetobacter</taxon>
    </lineage>
</organism>
<dbReference type="GO" id="GO:0047570">
    <property type="term" value="F:3-oxoadipate enol-lactonase activity"/>
    <property type="evidence" value="ECO:0007669"/>
    <property type="project" value="UniProtKB-UniRule"/>
</dbReference>
<dbReference type="EC" id="3.1.1.24" evidence="1"/>
<dbReference type="Gene3D" id="3.40.50.1820">
    <property type="entry name" value="alpha/beta hydrolase"/>
    <property type="match status" value="1"/>
</dbReference>
<evidence type="ECO:0000256" key="1">
    <source>
        <dbReference type="NCBIfam" id="TIGR02427"/>
    </source>
</evidence>
<dbReference type="OrthoDB" id="9793083at2"/>
<dbReference type="SUPFAM" id="SSF53474">
    <property type="entry name" value="alpha/beta-Hydrolases"/>
    <property type="match status" value="1"/>
</dbReference>
<dbReference type="NCBIfam" id="TIGR02427">
    <property type="entry name" value="protocat_pcaD"/>
    <property type="match status" value="1"/>
</dbReference>
<keyword evidence="4" id="KW-1185">Reference proteome</keyword>
<evidence type="ECO:0000313" key="3">
    <source>
        <dbReference type="EMBL" id="SDC80444.1"/>
    </source>
</evidence>
<evidence type="ECO:0000313" key="4">
    <source>
        <dbReference type="Proteomes" id="UP000242317"/>
    </source>
</evidence>
<proteinExistence type="predicted"/>
<feature type="domain" description="AB hydrolase-1" evidence="2">
    <location>
        <begin position="22"/>
        <end position="130"/>
    </location>
</feature>
<evidence type="ECO:0000259" key="2">
    <source>
        <dbReference type="Pfam" id="PF00561"/>
    </source>
</evidence>
<protein>
    <recommendedName>
        <fullName evidence="1">3-oxoadipate enol-lactonase</fullName>
        <ecNumber evidence="1">3.1.1.24</ecNumber>
    </recommendedName>
</protein>
<dbReference type="GO" id="GO:0042952">
    <property type="term" value="P:beta-ketoadipate pathway"/>
    <property type="evidence" value="ECO:0007669"/>
    <property type="project" value="UniProtKB-UniRule"/>
</dbReference>
<dbReference type="InterPro" id="IPR029058">
    <property type="entry name" value="AB_hydrolase_fold"/>
</dbReference>
<dbReference type="EMBL" id="FMYK01000018">
    <property type="protein sequence ID" value="SDC80444.1"/>
    <property type="molecule type" value="Genomic_DNA"/>
</dbReference>
<accession>A0A1G6PLE4</accession>
<dbReference type="Proteomes" id="UP000242317">
    <property type="component" value="Unassembled WGS sequence"/>
</dbReference>
<dbReference type="InterPro" id="IPR000073">
    <property type="entry name" value="AB_hydrolase_1"/>
</dbReference>
<gene>
    <name evidence="3" type="ORF">SAMN05421749_1181</name>
</gene>
<dbReference type="PANTHER" id="PTHR43433:SF5">
    <property type="entry name" value="AB HYDROLASE-1 DOMAIN-CONTAINING PROTEIN"/>
    <property type="match status" value="1"/>
</dbReference>
<reference evidence="4" key="1">
    <citation type="submission" date="2016-09" db="EMBL/GenBank/DDBJ databases">
        <authorList>
            <person name="Varghese N."/>
            <person name="Submissions S."/>
        </authorList>
    </citation>
    <scope>NUCLEOTIDE SEQUENCE [LARGE SCALE GENOMIC DNA]</scope>
    <source>
        <strain evidence="4">ANC 3699</strain>
    </source>
</reference>
<name>A0A1G6PLE4_9GAMM</name>
<dbReference type="RefSeq" id="WP_092621859.1">
    <property type="nucleotide sequence ID" value="NZ_FMYK01000018.1"/>
</dbReference>